<keyword evidence="3" id="KW-1185">Reference proteome</keyword>
<feature type="coiled-coil region" evidence="1">
    <location>
        <begin position="32"/>
        <end position="59"/>
    </location>
</feature>
<dbReference type="EMBL" id="JAVRJZ010000012">
    <property type="protein sequence ID" value="KAK2716387.1"/>
    <property type="molecule type" value="Genomic_DNA"/>
</dbReference>
<evidence type="ECO:0000313" key="3">
    <source>
        <dbReference type="Proteomes" id="UP001187531"/>
    </source>
</evidence>
<proteinExistence type="predicted"/>
<evidence type="ECO:0000256" key="1">
    <source>
        <dbReference type="SAM" id="Coils"/>
    </source>
</evidence>
<comment type="caution">
    <text evidence="2">The sequence shown here is derived from an EMBL/GenBank/DDBJ whole genome shotgun (WGS) entry which is preliminary data.</text>
</comment>
<name>A0AA88I6Z8_ARTSF</name>
<evidence type="ECO:0000313" key="2">
    <source>
        <dbReference type="EMBL" id="KAK2716387.1"/>
    </source>
</evidence>
<dbReference type="Proteomes" id="UP001187531">
    <property type="component" value="Unassembled WGS sequence"/>
</dbReference>
<feature type="non-terminal residue" evidence="2">
    <location>
        <position position="60"/>
    </location>
</feature>
<gene>
    <name evidence="2" type="ORF">QYM36_010820</name>
</gene>
<organism evidence="2 3">
    <name type="scientific">Artemia franciscana</name>
    <name type="common">Brine shrimp</name>
    <name type="synonym">Artemia sanfranciscana</name>
    <dbReference type="NCBI Taxonomy" id="6661"/>
    <lineage>
        <taxon>Eukaryota</taxon>
        <taxon>Metazoa</taxon>
        <taxon>Ecdysozoa</taxon>
        <taxon>Arthropoda</taxon>
        <taxon>Crustacea</taxon>
        <taxon>Branchiopoda</taxon>
        <taxon>Anostraca</taxon>
        <taxon>Artemiidae</taxon>
        <taxon>Artemia</taxon>
    </lineage>
</organism>
<feature type="non-terminal residue" evidence="2">
    <location>
        <position position="1"/>
    </location>
</feature>
<dbReference type="AlphaFoldDB" id="A0AA88I6Z8"/>
<protein>
    <submittedName>
        <fullName evidence="2">Uncharacterized protein</fullName>
    </submittedName>
</protein>
<sequence length="60" mass="7090">ANNQGMMAAQGQPQLIRTAGNVQQRQQMDPERQQNLLRIQQLQRELNEMQQREQLFKAQQ</sequence>
<keyword evidence="1" id="KW-0175">Coiled coil</keyword>
<reference evidence="2" key="1">
    <citation type="submission" date="2023-07" db="EMBL/GenBank/DDBJ databases">
        <title>Chromosome-level genome assembly of Artemia franciscana.</title>
        <authorList>
            <person name="Jo E."/>
        </authorList>
    </citation>
    <scope>NUCLEOTIDE SEQUENCE</scope>
    <source>
        <tissue evidence="2">Whole body</tissue>
    </source>
</reference>
<accession>A0AA88I6Z8</accession>